<feature type="region of interest" description="Disordered" evidence="1">
    <location>
        <begin position="143"/>
        <end position="184"/>
    </location>
</feature>
<dbReference type="PROSITE" id="PS51318">
    <property type="entry name" value="TAT"/>
    <property type="match status" value="1"/>
</dbReference>
<dbReference type="AlphaFoldDB" id="A0A6J7N6K1"/>
<organism evidence="2">
    <name type="scientific">freshwater metagenome</name>
    <dbReference type="NCBI Taxonomy" id="449393"/>
    <lineage>
        <taxon>unclassified sequences</taxon>
        <taxon>metagenomes</taxon>
        <taxon>ecological metagenomes</taxon>
    </lineage>
</organism>
<proteinExistence type="predicted"/>
<sequence length="215" mass="21740">MSRLSRRSLAVIGAGAFAMALTVGGGGSAVAAPTSGQVETMQDLKGGWLTPLTGFREGSPVSWQHRMIVRKVLGSAAVAWEQWRDCADYAVACKAGKATGDGWSAPSRVLMVMVSKGVAHGVGATGTIMLTPDEEGLSAVMLSHGQQGSGAATSNPTTSAQSRTRPSIPPIPPSPIPLPPGSGDGAYAVAGPTVNAGTGAFTYTPTQIVTPIPVT</sequence>
<evidence type="ECO:0000313" key="2">
    <source>
        <dbReference type="EMBL" id="CAB4986169.1"/>
    </source>
</evidence>
<evidence type="ECO:0000256" key="1">
    <source>
        <dbReference type="SAM" id="MobiDB-lite"/>
    </source>
</evidence>
<dbReference type="InterPro" id="IPR006311">
    <property type="entry name" value="TAT_signal"/>
</dbReference>
<feature type="compositionally biased region" description="Pro residues" evidence="1">
    <location>
        <begin position="167"/>
        <end position="180"/>
    </location>
</feature>
<gene>
    <name evidence="2" type="ORF">UFOPK3957_00743</name>
</gene>
<name>A0A6J7N6K1_9ZZZZ</name>
<dbReference type="EMBL" id="CAFBOM010000106">
    <property type="protein sequence ID" value="CAB4986169.1"/>
    <property type="molecule type" value="Genomic_DNA"/>
</dbReference>
<protein>
    <submittedName>
        <fullName evidence="2">Unannotated protein</fullName>
    </submittedName>
</protein>
<accession>A0A6J7N6K1</accession>
<reference evidence="2" key="1">
    <citation type="submission" date="2020-05" db="EMBL/GenBank/DDBJ databases">
        <authorList>
            <person name="Chiriac C."/>
            <person name="Salcher M."/>
            <person name="Ghai R."/>
            <person name="Kavagutti S V."/>
        </authorList>
    </citation>
    <scope>NUCLEOTIDE SEQUENCE</scope>
</reference>
<feature type="compositionally biased region" description="Polar residues" evidence="1">
    <location>
        <begin position="144"/>
        <end position="165"/>
    </location>
</feature>